<dbReference type="Proteomes" id="UP000688137">
    <property type="component" value="Unassembled WGS sequence"/>
</dbReference>
<dbReference type="AlphaFoldDB" id="A0A8S1NYT0"/>
<dbReference type="EMBL" id="CAJJDM010000100">
    <property type="protein sequence ID" value="CAD8094943.1"/>
    <property type="molecule type" value="Genomic_DNA"/>
</dbReference>
<sequence length="304" mass="36359">MSQLFTNPLIFTNLINQPQLFTQHFPFQNPLQTYYSQIQVPSNFAPFQNYQSQQYLQLQLPFNGYHDYVIHNENSTNSQKTSLAIGNSPTTYQILNPIQQHLLNKQKLREYIVLIIDDYHQIHDITQNLRNINQTQLAKILEILATKQQQQIKSREELIKFCLRKAFRFIFKKISERDNISKTNLKTARQEFLTIMEQEKKIPLILPFRKNSKNKTMNNDFLKEVFSSQIFQSFYKEFLDHIDDTIQTDRKKKIDKLQDKIWLSLRDNRTTTFDIKRLPWSQKNTERVKSIAFELLTFSQNDQI</sequence>
<dbReference type="OMA" id="AFRFIFK"/>
<keyword evidence="2" id="KW-1185">Reference proteome</keyword>
<gene>
    <name evidence="1" type="ORF">PPRIM_AZ9-3.1.T0970110</name>
</gene>
<evidence type="ECO:0000313" key="1">
    <source>
        <dbReference type="EMBL" id="CAD8094943.1"/>
    </source>
</evidence>
<reference evidence="1" key="1">
    <citation type="submission" date="2021-01" db="EMBL/GenBank/DDBJ databases">
        <authorList>
            <consortium name="Genoscope - CEA"/>
            <person name="William W."/>
        </authorList>
    </citation>
    <scope>NUCLEOTIDE SEQUENCE</scope>
</reference>
<comment type="caution">
    <text evidence="1">The sequence shown here is derived from an EMBL/GenBank/DDBJ whole genome shotgun (WGS) entry which is preliminary data.</text>
</comment>
<accession>A0A8S1NYT0</accession>
<name>A0A8S1NYT0_PARPR</name>
<evidence type="ECO:0000313" key="2">
    <source>
        <dbReference type="Proteomes" id="UP000688137"/>
    </source>
</evidence>
<organism evidence="1 2">
    <name type="scientific">Paramecium primaurelia</name>
    <dbReference type="NCBI Taxonomy" id="5886"/>
    <lineage>
        <taxon>Eukaryota</taxon>
        <taxon>Sar</taxon>
        <taxon>Alveolata</taxon>
        <taxon>Ciliophora</taxon>
        <taxon>Intramacronucleata</taxon>
        <taxon>Oligohymenophorea</taxon>
        <taxon>Peniculida</taxon>
        <taxon>Parameciidae</taxon>
        <taxon>Paramecium</taxon>
    </lineage>
</organism>
<proteinExistence type="predicted"/>
<protein>
    <submittedName>
        <fullName evidence="1">Uncharacterized protein</fullName>
    </submittedName>
</protein>